<evidence type="ECO:0000256" key="1">
    <source>
        <dbReference type="SAM" id="Phobius"/>
    </source>
</evidence>
<dbReference type="PANTHER" id="PTHR37488:SF2">
    <property type="entry name" value="DUF1275 DOMAIN-CONTAINING PROTEIN"/>
    <property type="match status" value="1"/>
</dbReference>
<keyword evidence="1" id="KW-0472">Membrane</keyword>
<proteinExistence type="predicted"/>
<gene>
    <name evidence="2" type="ORF">INT43_002205</name>
</gene>
<dbReference type="OrthoDB" id="5223589at2759"/>
<dbReference type="PANTHER" id="PTHR37488">
    <property type="entry name" value="DUF1275 DOMAIN-CONTAINING PROTEIN"/>
    <property type="match status" value="1"/>
</dbReference>
<feature type="transmembrane region" description="Helical" evidence="1">
    <location>
        <begin position="164"/>
        <end position="186"/>
    </location>
</feature>
<feature type="transmembrane region" description="Helical" evidence="1">
    <location>
        <begin position="100"/>
        <end position="121"/>
    </location>
</feature>
<dbReference type="Proteomes" id="UP000654370">
    <property type="component" value="Unassembled WGS sequence"/>
</dbReference>
<feature type="transmembrane region" description="Helical" evidence="1">
    <location>
        <begin position="221"/>
        <end position="239"/>
    </location>
</feature>
<protein>
    <recommendedName>
        <fullName evidence="4">DUF1275 domain protein</fullName>
    </recommendedName>
</protein>
<evidence type="ECO:0008006" key="4">
    <source>
        <dbReference type="Google" id="ProtNLM"/>
    </source>
</evidence>
<organism evidence="2 3">
    <name type="scientific">Mortierella isabellina</name>
    <name type="common">Filamentous fungus</name>
    <name type="synonym">Umbelopsis isabellina</name>
    <dbReference type="NCBI Taxonomy" id="91625"/>
    <lineage>
        <taxon>Eukaryota</taxon>
        <taxon>Fungi</taxon>
        <taxon>Fungi incertae sedis</taxon>
        <taxon>Mucoromycota</taxon>
        <taxon>Mucoromycotina</taxon>
        <taxon>Umbelopsidomycetes</taxon>
        <taxon>Umbelopsidales</taxon>
        <taxon>Umbelopsidaceae</taxon>
        <taxon>Umbelopsis</taxon>
    </lineage>
</organism>
<dbReference type="InterPro" id="IPR010699">
    <property type="entry name" value="DUF1275"/>
</dbReference>
<keyword evidence="1" id="KW-1133">Transmembrane helix</keyword>
<name>A0A8H7Q580_MORIS</name>
<keyword evidence="3" id="KW-1185">Reference proteome</keyword>
<accession>A0A8H7Q580</accession>
<evidence type="ECO:0000313" key="2">
    <source>
        <dbReference type="EMBL" id="KAG2185770.1"/>
    </source>
</evidence>
<dbReference type="Pfam" id="PF06912">
    <property type="entry name" value="DUF1275"/>
    <property type="match status" value="1"/>
</dbReference>
<sequence length="279" mass="30169">MEEKIECDDESTIFDHNIDSRHATKGARNRLKAIKQYSLVSLHVDRLVEFQLILATFCTGVQDAVSYPDFRCFASNQTGNTVVLAVGIANNSYSSESNSLFHLPNVATSLCMFLAGAIITGQLGNYFGARRRLWQFVSNLVQTLLIVGAAGIHFLHKVQQTGPWTIATVALLAFSSGAQVAAARAFRIQEITTAMATAAWVDLVIDPNLFGTSNHPRNRRAIFLAALIAGSFAGAYAYAKLGSSVTLLISASGKAIVTAIMLVSKESTEMYEEPSNTIV</sequence>
<comment type="caution">
    <text evidence="2">The sequence shown here is derived from an EMBL/GenBank/DDBJ whole genome shotgun (WGS) entry which is preliminary data.</text>
</comment>
<reference evidence="2" key="1">
    <citation type="submission" date="2020-12" db="EMBL/GenBank/DDBJ databases">
        <title>Metabolic potential, ecology and presence of endohyphal bacteria is reflected in genomic diversity of Mucoromycotina.</title>
        <authorList>
            <person name="Muszewska A."/>
            <person name="Okrasinska A."/>
            <person name="Steczkiewicz K."/>
            <person name="Drgas O."/>
            <person name="Orlowska M."/>
            <person name="Perlinska-Lenart U."/>
            <person name="Aleksandrzak-Piekarczyk T."/>
            <person name="Szatraj K."/>
            <person name="Zielenkiewicz U."/>
            <person name="Pilsyk S."/>
            <person name="Malc E."/>
            <person name="Mieczkowski P."/>
            <person name="Kruszewska J.S."/>
            <person name="Biernat P."/>
            <person name="Pawlowska J."/>
        </authorList>
    </citation>
    <scope>NUCLEOTIDE SEQUENCE</scope>
    <source>
        <strain evidence="2">WA0000067209</strain>
    </source>
</reference>
<dbReference type="AlphaFoldDB" id="A0A8H7Q580"/>
<evidence type="ECO:0000313" key="3">
    <source>
        <dbReference type="Proteomes" id="UP000654370"/>
    </source>
</evidence>
<feature type="transmembrane region" description="Helical" evidence="1">
    <location>
        <begin position="133"/>
        <end position="152"/>
    </location>
</feature>
<keyword evidence="1" id="KW-0812">Transmembrane</keyword>
<dbReference type="EMBL" id="JAEPQZ010000001">
    <property type="protein sequence ID" value="KAG2185770.1"/>
    <property type="molecule type" value="Genomic_DNA"/>
</dbReference>